<evidence type="ECO:0000313" key="2">
    <source>
        <dbReference type="Proteomes" id="UP000194933"/>
    </source>
</evidence>
<dbReference type="EMBL" id="NGMO01000001">
    <property type="protein sequence ID" value="OTP11889.1"/>
    <property type="molecule type" value="Genomic_DNA"/>
</dbReference>
<reference evidence="1 2" key="1">
    <citation type="submission" date="2017-05" db="EMBL/GenBank/DDBJ databases">
        <title>The Genome Sequence of Enterococcus sp. 10A9_DIV0425.</title>
        <authorList>
            <consortium name="The Broad Institute Genomics Platform"/>
            <consortium name="The Broad Institute Genomic Center for Infectious Diseases"/>
            <person name="Earl A."/>
            <person name="Manson A."/>
            <person name="Schwartman J."/>
            <person name="Gilmore M."/>
            <person name="Abouelleil A."/>
            <person name="Cao P."/>
            <person name="Chapman S."/>
            <person name="Cusick C."/>
            <person name="Shea T."/>
            <person name="Young S."/>
            <person name="Neafsey D."/>
            <person name="Nusbaum C."/>
            <person name="Birren B."/>
        </authorList>
    </citation>
    <scope>NUCLEOTIDE SEQUENCE [LARGE SCALE GENOMIC DNA]</scope>
    <source>
        <strain evidence="1 2">10A9_DIV0425</strain>
    </source>
</reference>
<proteinExistence type="predicted"/>
<dbReference type="RefSeq" id="WP_086283119.1">
    <property type="nucleotide sequence ID" value="NZ_NGMO01000001.1"/>
</dbReference>
<name>A0A2C9XNZ1_9ENTE</name>
<evidence type="ECO:0000313" key="1">
    <source>
        <dbReference type="EMBL" id="OTP11889.1"/>
    </source>
</evidence>
<protein>
    <submittedName>
        <fullName evidence="1">Uncharacterized protein</fullName>
    </submittedName>
</protein>
<keyword evidence="2" id="KW-1185">Reference proteome</keyword>
<gene>
    <name evidence="1" type="ORF">A5844_000103</name>
</gene>
<comment type="caution">
    <text evidence="1">The sequence shown here is derived from an EMBL/GenBank/DDBJ whole genome shotgun (WGS) entry which is preliminary data.</text>
</comment>
<accession>A0A2C9XNZ1</accession>
<sequence length="96" mass="10913">MNAIPKAVKVEMMATLLKITFDDGTVKYLKSHLNEEYAKAFSMKKGKKANFLLSPQATWLGTKIEIKTDGTVVVNEKDYYSPEECWNESTEHINIP</sequence>
<organism evidence="1 2">
    <name type="scientific">Candidatus Enterococcus wittei</name>
    <dbReference type="NCBI Taxonomy" id="1987383"/>
    <lineage>
        <taxon>Bacteria</taxon>
        <taxon>Bacillati</taxon>
        <taxon>Bacillota</taxon>
        <taxon>Bacilli</taxon>
        <taxon>Lactobacillales</taxon>
        <taxon>Enterococcaceae</taxon>
        <taxon>Enterococcus</taxon>
    </lineage>
</organism>
<dbReference type="AlphaFoldDB" id="A0A2C9XNZ1"/>
<dbReference type="Proteomes" id="UP000194933">
    <property type="component" value="Unassembled WGS sequence"/>
</dbReference>